<dbReference type="EMBL" id="CP032340">
    <property type="protein sequence ID" value="QCO11476.1"/>
    <property type="molecule type" value="Genomic_DNA"/>
</dbReference>
<feature type="region of interest" description="Disordered" evidence="1">
    <location>
        <begin position="44"/>
        <end position="75"/>
    </location>
</feature>
<keyword evidence="2" id="KW-0614">Plasmid</keyword>
<organism evidence="2 3">
    <name type="scientific">Azospirillum brasilense</name>
    <dbReference type="NCBI Taxonomy" id="192"/>
    <lineage>
        <taxon>Bacteria</taxon>
        <taxon>Pseudomonadati</taxon>
        <taxon>Pseudomonadota</taxon>
        <taxon>Alphaproteobacteria</taxon>
        <taxon>Rhodospirillales</taxon>
        <taxon>Azospirillaceae</taxon>
        <taxon>Azospirillum</taxon>
    </lineage>
</organism>
<gene>
    <name evidence="2" type="ORF">D3868_21075</name>
</gene>
<feature type="compositionally biased region" description="Gly residues" evidence="1">
    <location>
        <begin position="65"/>
        <end position="75"/>
    </location>
</feature>
<proteinExistence type="predicted"/>
<dbReference type="KEGG" id="abf:AMK58_16340"/>
<evidence type="ECO:0000256" key="1">
    <source>
        <dbReference type="SAM" id="MobiDB-lite"/>
    </source>
</evidence>
<dbReference type="Proteomes" id="UP000298774">
    <property type="component" value="Plasmid p1"/>
</dbReference>
<feature type="compositionally biased region" description="Acidic residues" evidence="1">
    <location>
        <begin position="44"/>
        <end position="53"/>
    </location>
</feature>
<dbReference type="AlphaFoldDB" id="A0A0P0FAD9"/>
<reference evidence="2 3" key="1">
    <citation type="submission" date="2018-09" db="EMBL/GenBank/DDBJ databases">
        <title>Whole genome based analysis of evolution and adaptive divergence in Indian and Brazilian strains of Azospirillum brasilense.</title>
        <authorList>
            <person name="Singh C."/>
            <person name="Tripathi A.K."/>
        </authorList>
    </citation>
    <scope>NUCLEOTIDE SEQUENCE [LARGE SCALE GENOMIC DNA]</scope>
    <source>
        <strain evidence="2 3">MTCC4038</strain>
        <plasmid evidence="2 3">p1</plasmid>
    </source>
</reference>
<sequence length="75" mass="7802">MLRLGTRVRFAGQEALVVARTLAGEPTYDIRLADGRLIKYAAESDLEPIEGDGPDSAPASARPSGDGGSNQGGMQ</sequence>
<protein>
    <submittedName>
        <fullName evidence="2">Uncharacterized protein</fullName>
    </submittedName>
</protein>
<evidence type="ECO:0000313" key="2">
    <source>
        <dbReference type="EMBL" id="QCO11476.1"/>
    </source>
</evidence>
<geneLocation type="plasmid" evidence="2 3">
    <name>p1</name>
</geneLocation>
<accession>A0A0P0FAD9</accession>
<name>A0A0P0FAD9_AZOBR</name>
<evidence type="ECO:0000313" key="3">
    <source>
        <dbReference type="Proteomes" id="UP000298774"/>
    </source>
</evidence>